<evidence type="ECO:0000313" key="8">
    <source>
        <dbReference type="EMBL" id="GAX12123.1"/>
    </source>
</evidence>
<evidence type="ECO:0000256" key="6">
    <source>
        <dbReference type="SAM" id="MobiDB-lite"/>
    </source>
</evidence>
<keyword evidence="2" id="KW-0805">Transcription regulation</keyword>
<dbReference type="EMBL" id="BDSP01000050">
    <property type="protein sequence ID" value="GAX12123.1"/>
    <property type="molecule type" value="Genomic_DNA"/>
</dbReference>
<dbReference type="Proteomes" id="UP000198406">
    <property type="component" value="Unassembled WGS sequence"/>
</dbReference>
<gene>
    <name evidence="8" type="ORF">FisN_1Hh048</name>
</gene>
<feature type="region of interest" description="Disordered" evidence="6">
    <location>
        <begin position="339"/>
        <end position="454"/>
    </location>
</feature>
<dbReference type="GO" id="GO:0005634">
    <property type="term" value="C:nucleus"/>
    <property type="evidence" value="ECO:0007669"/>
    <property type="project" value="UniProtKB-SubCell"/>
</dbReference>
<feature type="domain" description="AP2/ERF" evidence="7">
    <location>
        <begin position="444"/>
        <end position="504"/>
    </location>
</feature>
<keyword evidence="4" id="KW-0804">Transcription</keyword>
<reference evidence="8 9" key="1">
    <citation type="journal article" date="2015" name="Plant Cell">
        <title>Oil accumulation by the oleaginous diatom Fistulifera solaris as revealed by the genome and transcriptome.</title>
        <authorList>
            <person name="Tanaka T."/>
            <person name="Maeda Y."/>
            <person name="Veluchamy A."/>
            <person name="Tanaka M."/>
            <person name="Abida H."/>
            <person name="Marechal E."/>
            <person name="Bowler C."/>
            <person name="Muto M."/>
            <person name="Sunaga Y."/>
            <person name="Tanaka M."/>
            <person name="Yoshino T."/>
            <person name="Taniguchi T."/>
            <person name="Fukuda Y."/>
            <person name="Nemoto M."/>
            <person name="Matsumoto M."/>
            <person name="Wong P.S."/>
            <person name="Aburatani S."/>
            <person name="Fujibuchi W."/>
        </authorList>
    </citation>
    <scope>NUCLEOTIDE SEQUENCE [LARGE SCALE GENOMIC DNA]</scope>
    <source>
        <strain evidence="8 9">JPCC DA0580</strain>
    </source>
</reference>
<organism evidence="8 9">
    <name type="scientific">Fistulifera solaris</name>
    <name type="common">Oleaginous diatom</name>
    <dbReference type="NCBI Taxonomy" id="1519565"/>
    <lineage>
        <taxon>Eukaryota</taxon>
        <taxon>Sar</taxon>
        <taxon>Stramenopiles</taxon>
        <taxon>Ochrophyta</taxon>
        <taxon>Bacillariophyta</taxon>
        <taxon>Bacillariophyceae</taxon>
        <taxon>Bacillariophycidae</taxon>
        <taxon>Naviculales</taxon>
        <taxon>Naviculaceae</taxon>
        <taxon>Fistulifera</taxon>
    </lineage>
</organism>
<feature type="compositionally biased region" description="Polar residues" evidence="6">
    <location>
        <begin position="427"/>
        <end position="438"/>
    </location>
</feature>
<accession>A0A1Z5JDP9</accession>
<dbReference type="OrthoDB" id="49610at2759"/>
<dbReference type="GO" id="GO:0003677">
    <property type="term" value="F:DNA binding"/>
    <property type="evidence" value="ECO:0007669"/>
    <property type="project" value="UniProtKB-KW"/>
</dbReference>
<proteinExistence type="predicted"/>
<sequence>MSEDTIQNTAIEALKAQESTNSSNNNQRLTNIALPNNNTNNTFLPAVDLILPPPPNPGVLHPALLMNVIHQGLYRPGAPIHLDHRTRFDPGIQHHDILLPFHSDRHALWAGNQQLKQIVMTSFHLGTSPQQVVAQVLQQLAHVRVFTLPQVDRLKNTAASTIETAALPYYLVPHKQATEELYKIILELVTGIRTKGTSQSLLEMEKPNEPAGETERHGAQEAIRQVDGTTEEGVSEKKREGQIVDSGEKKKKKKADKAEKPLRSGAPIAISVPPLPGKTTPTLQPVTNTKPVPKQKLIFKLKQATIELPKPTIKTPIDLLELYSNPLFSMAFPEKPSKVRRLKPANATSTTTKPSVVPSTAASTSQTKQVHQHKLLQDENEHEHHDKDAVAKTRKRPVVDRSTSTSSPRRESKKSMASPKRTKRSSHQQVPDTPQSIESYPGNLPKGVTRRPSGKWQAQVYFAGASRYVGVYSSCHQANSAHDAFKKFLRPYKKDASDGELSRENIHALVEEARRYVVRELGIVDDGDDSLESSRLR</sequence>
<evidence type="ECO:0000256" key="4">
    <source>
        <dbReference type="ARBA" id="ARBA00023163"/>
    </source>
</evidence>
<dbReference type="AlphaFoldDB" id="A0A1Z5JDP9"/>
<dbReference type="InterPro" id="IPR001471">
    <property type="entry name" value="AP2/ERF_dom"/>
</dbReference>
<dbReference type="GO" id="GO:0003700">
    <property type="term" value="F:DNA-binding transcription factor activity"/>
    <property type="evidence" value="ECO:0007669"/>
    <property type="project" value="InterPro"/>
</dbReference>
<comment type="subcellular location">
    <subcellularLocation>
        <location evidence="1">Nucleus</location>
    </subcellularLocation>
</comment>
<keyword evidence="5" id="KW-0539">Nucleus</keyword>
<evidence type="ECO:0000256" key="5">
    <source>
        <dbReference type="ARBA" id="ARBA00023242"/>
    </source>
</evidence>
<feature type="region of interest" description="Disordered" evidence="6">
    <location>
        <begin position="199"/>
        <end position="289"/>
    </location>
</feature>
<feature type="compositionally biased region" description="Low complexity" evidence="6">
    <location>
        <begin position="348"/>
        <end position="360"/>
    </location>
</feature>
<feature type="compositionally biased region" description="Polar residues" evidence="6">
    <location>
        <begin position="279"/>
        <end position="289"/>
    </location>
</feature>
<evidence type="ECO:0000256" key="1">
    <source>
        <dbReference type="ARBA" id="ARBA00004123"/>
    </source>
</evidence>
<dbReference type="PROSITE" id="PS51032">
    <property type="entry name" value="AP2_ERF"/>
    <property type="match status" value="1"/>
</dbReference>
<protein>
    <recommendedName>
        <fullName evidence="7">AP2/ERF domain-containing protein</fullName>
    </recommendedName>
</protein>
<dbReference type="InterPro" id="IPR016177">
    <property type="entry name" value="DNA-bd_dom_sf"/>
</dbReference>
<evidence type="ECO:0000256" key="3">
    <source>
        <dbReference type="ARBA" id="ARBA00023125"/>
    </source>
</evidence>
<dbReference type="InParanoid" id="A0A1Z5JDP9"/>
<dbReference type="SUPFAM" id="SSF54171">
    <property type="entry name" value="DNA-binding domain"/>
    <property type="match status" value="1"/>
</dbReference>
<evidence type="ECO:0000313" key="9">
    <source>
        <dbReference type="Proteomes" id="UP000198406"/>
    </source>
</evidence>
<name>A0A1Z5JDP9_FISSO</name>
<comment type="caution">
    <text evidence="8">The sequence shown here is derived from an EMBL/GenBank/DDBJ whole genome shotgun (WGS) entry which is preliminary data.</text>
</comment>
<feature type="compositionally biased region" description="Basic and acidic residues" evidence="6">
    <location>
        <begin position="203"/>
        <end position="219"/>
    </location>
</feature>
<evidence type="ECO:0000256" key="2">
    <source>
        <dbReference type="ARBA" id="ARBA00023015"/>
    </source>
</evidence>
<evidence type="ECO:0000259" key="7">
    <source>
        <dbReference type="PROSITE" id="PS51032"/>
    </source>
</evidence>
<feature type="compositionally biased region" description="Basic and acidic residues" evidence="6">
    <location>
        <begin position="375"/>
        <end position="391"/>
    </location>
</feature>
<keyword evidence="9" id="KW-1185">Reference proteome</keyword>
<keyword evidence="3" id="KW-0238">DNA-binding</keyword>
<feature type="compositionally biased region" description="Basic and acidic residues" evidence="6">
    <location>
        <begin position="234"/>
        <end position="248"/>
    </location>
</feature>